<dbReference type="Proteomes" id="UP001276659">
    <property type="component" value="Unassembled WGS sequence"/>
</dbReference>
<organism evidence="2 3">
    <name type="scientific">Lepraria neglecta</name>
    <dbReference type="NCBI Taxonomy" id="209136"/>
    <lineage>
        <taxon>Eukaryota</taxon>
        <taxon>Fungi</taxon>
        <taxon>Dikarya</taxon>
        <taxon>Ascomycota</taxon>
        <taxon>Pezizomycotina</taxon>
        <taxon>Lecanoromycetes</taxon>
        <taxon>OSLEUM clade</taxon>
        <taxon>Lecanoromycetidae</taxon>
        <taxon>Lecanorales</taxon>
        <taxon>Lecanorineae</taxon>
        <taxon>Stereocaulaceae</taxon>
        <taxon>Lepraria</taxon>
    </lineage>
</organism>
<protein>
    <submittedName>
        <fullName evidence="2">Uncharacterized protein</fullName>
    </submittedName>
</protein>
<feature type="signal peptide" evidence="1">
    <location>
        <begin position="1"/>
        <end position="23"/>
    </location>
</feature>
<dbReference type="EMBL" id="JASNWA010000009">
    <property type="protein sequence ID" value="KAK3170356.1"/>
    <property type="molecule type" value="Genomic_DNA"/>
</dbReference>
<name>A0AAD9Z2L0_9LECA</name>
<evidence type="ECO:0000313" key="2">
    <source>
        <dbReference type="EMBL" id="KAK3170356.1"/>
    </source>
</evidence>
<sequence length="223" mass="24804">MPRFQAHRSSILFLTSLLNTCIASPQALPSMTTTTPTSTYSYQETSEATIPPSYLEYNITYPVHAYEETIQVSYKDVIDVSWTYVAPDHPLMLQIACWTRNATSNADWGLTPPGLNQIIANITEPDAAQYQVNLTAYEDYIQCEFFMYDRVNKTLTDGDNGPMSSDFRISDTNHSAGVIWSLENPAPIVNLTATVKSAGIRSYGGKYWVHVVWAGAVMAVLVL</sequence>
<proteinExistence type="predicted"/>
<accession>A0AAD9Z2L0</accession>
<dbReference type="AlphaFoldDB" id="A0AAD9Z2L0"/>
<comment type="caution">
    <text evidence="2">The sequence shown here is derived from an EMBL/GenBank/DDBJ whole genome shotgun (WGS) entry which is preliminary data.</text>
</comment>
<keyword evidence="3" id="KW-1185">Reference proteome</keyword>
<evidence type="ECO:0000313" key="3">
    <source>
        <dbReference type="Proteomes" id="UP001276659"/>
    </source>
</evidence>
<reference evidence="2" key="1">
    <citation type="submission" date="2022-11" db="EMBL/GenBank/DDBJ databases">
        <title>Chromosomal genome sequence assembly and mating type (MAT) locus characterization of the leprose asexual lichenized fungus Lepraria neglecta (Nyl.) Erichsen.</title>
        <authorList>
            <person name="Allen J.L."/>
            <person name="Pfeffer B."/>
        </authorList>
    </citation>
    <scope>NUCLEOTIDE SEQUENCE</scope>
    <source>
        <strain evidence="2">Allen 5258</strain>
    </source>
</reference>
<gene>
    <name evidence="2" type="ORF">OEA41_009743</name>
</gene>
<evidence type="ECO:0000256" key="1">
    <source>
        <dbReference type="SAM" id="SignalP"/>
    </source>
</evidence>
<feature type="chain" id="PRO_5042256607" evidence="1">
    <location>
        <begin position="24"/>
        <end position="223"/>
    </location>
</feature>
<keyword evidence="1" id="KW-0732">Signal</keyword>